<comment type="caution">
    <text evidence="2">The sequence shown here is derived from an EMBL/GenBank/DDBJ whole genome shotgun (WGS) entry which is preliminary data.</text>
</comment>
<dbReference type="RefSeq" id="WP_271092339.1">
    <property type="nucleotide sequence ID" value="NZ_JAPJZH010000023.1"/>
</dbReference>
<proteinExistence type="predicted"/>
<feature type="domain" description="TtsA-like Glycoside hydrolase family 108" evidence="1">
    <location>
        <begin position="9"/>
        <end position="93"/>
    </location>
</feature>
<dbReference type="InterPro" id="IPR008565">
    <property type="entry name" value="TtsA-like_GH18_dom"/>
</dbReference>
<dbReference type="SUPFAM" id="SSF55166">
    <property type="entry name" value="Hedgehog/DD-peptidase"/>
    <property type="match status" value="1"/>
</dbReference>
<dbReference type="Gene3D" id="1.20.141.10">
    <property type="entry name" value="Chitosanase, subunit A, domain 1"/>
    <property type="match status" value="1"/>
</dbReference>
<evidence type="ECO:0000313" key="2">
    <source>
        <dbReference type="EMBL" id="MDA4848473.1"/>
    </source>
</evidence>
<dbReference type="InterPro" id="IPR009045">
    <property type="entry name" value="Zn_M74/Hedgehog-like"/>
</dbReference>
<dbReference type="CDD" id="cd13926">
    <property type="entry name" value="N-acetylmuramidase_GH108"/>
    <property type="match status" value="1"/>
</dbReference>
<evidence type="ECO:0000259" key="1">
    <source>
        <dbReference type="Pfam" id="PF05838"/>
    </source>
</evidence>
<name>A0ABT4VUT7_9HYPH</name>
<dbReference type="SUPFAM" id="SSF53955">
    <property type="entry name" value="Lysozyme-like"/>
    <property type="match status" value="1"/>
</dbReference>
<gene>
    <name evidence="2" type="ORF">OOZ53_24155</name>
</gene>
<evidence type="ECO:0000313" key="3">
    <source>
        <dbReference type="Proteomes" id="UP001148313"/>
    </source>
</evidence>
<protein>
    <recommendedName>
        <fullName evidence="1">TtsA-like Glycoside hydrolase family 108 domain-containing protein</fullName>
    </recommendedName>
</protein>
<sequence length="494" mass="55746">MSRFNEIMETVFRWEGGYVDHPDDPGGATNMGITHKVLAKWRGVPAVSKKEVRNLTREEAEEIFRSRYYDVIKGRKLPEPIDLIVMDGAVNHGTKTMVQFLEEALGVEQNGKLGNNDINTLKEATGNEDDLIALAVSLADARKQRYLTRPHAVRFIKGWTNRLNDVMAVALRDRRGTWTFAHGYDAEGMPGTSLDPDPVSSVIRPVIEDDELQAALVTWGDYTGEIDGLFGPMSLAAADRALQRNSAIVSGNWHTWSNARKKIAIGQLVCRDLGIDVGRIDGLFGPLTEAAFVAFNRILRNMPPDKWRDELERGGDTPAFEPVLTEMNTWPRRDELVNFFGKECTPNDHSEGCGRGTVKLKRLELPFPMRIAWDLNTTISGFSIHEMVHDSAARVLDKVYQHYDDDGVEELGINLFGGCYNCRKIRGGSRCSTHAWGIAIDFDPARNRLKWDHRLARLAKPDAVKFWELWEAEGWVSLGRARDYDWMHVQAARL</sequence>
<organism evidence="2 3">
    <name type="scientific">Hoeflea poritis</name>
    <dbReference type="NCBI Taxonomy" id="2993659"/>
    <lineage>
        <taxon>Bacteria</taxon>
        <taxon>Pseudomonadati</taxon>
        <taxon>Pseudomonadota</taxon>
        <taxon>Alphaproteobacteria</taxon>
        <taxon>Hyphomicrobiales</taxon>
        <taxon>Rhizobiaceae</taxon>
        <taxon>Hoeflea</taxon>
    </lineage>
</organism>
<reference evidence="2" key="1">
    <citation type="submission" date="2022-11" db="EMBL/GenBank/DDBJ databases">
        <title>Hoeflea poritis sp. nov., isolated from scleractinian coral Porites lutea.</title>
        <authorList>
            <person name="Zhang G."/>
            <person name="Wei Q."/>
            <person name="Cai L."/>
        </authorList>
    </citation>
    <scope>NUCLEOTIDE SEQUENCE</scope>
    <source>
        <strain evidence="2">E7-10</strain>
    </source>
</reference>
<keyword evidence="3" id="KW-1185">Reference proteome</keyword>
<dbReference type="Proteomes" id="UP001148313">
    <property type="component" value="Unassembled WGS sequence"/>
</dbReference>
<dbReference type="InterPro" id="IPR023346">
    <property type="entry name" value="Lysozyme-like_dom_sf"/>
</dbReference>
<accession>A0ABT4VUT7</accession>
<dbReference type="EMBL" id="JAPJZH010000023">
    <property type="protein sequence ID" value="MDA4848473.1"/>
    <property type="molecule type" value="Genomic_DNA"/>
</dbReference>
<dbReference type="Pfam" id="PF05838">
    <property type="entry name" value="Glyco_hydro_108"/>
    <property type="match status" value="1"/>
</dbReference>